<feature type="region of interest" description="Disordered" evidence="8">
    <location>
        <begin position="1"/>
        <end position="24"/>
    </location>
</feature>
<feature type="domain" description="SET" evidence="9">
    <location>
        <begin position="100"/>
        <end position="228"/>
    </location>
</feature>
<dbReference type="AlphaFoldDB" id="A0A9P6NU12"/>
<dbReference type="GO" id="GO:0032259">
    <property type="term" value="P:methylation"/>
    <property type="evidence" value="ECO:0007669"/>
    <property type="project" value="UniProtKB-KW"/>
</dbReference>
<evidence type="ECO:0000256" key="7">
    <source>
        <dbReference type="ARBA" id="ARBA00022833"/>
    </source>
</evidence>
<evidence type="ECO:0000256" key="4">
    <source>
        <dbReference type="ARBA" id="ARBA00022679"/>
    </source>
</evidence>
<evidence type="ECO:0000256" key="6">
    <source>
        <dbReference type="ARBA" id="ARBA00022723"/>
    </source>
</evidence>
<dbReference type="InterPro" id="IPR001214">
    <property type="entry name" value="SET_dom"/>
</dbReference>
<dbReference type="SUPFAM" id="SSF82199">
    <property type="entry name" value="SET domain"/>
    <property type="match status" value="1"/>
</dbReference>
<dbReference type="InterPro" id="IPR046341">
    <property type="entry name" value="SET_dom_sf"/>
</dbReference>
<dbReference type="GO" id="GO:0008168">
    <property type="term" value="F:methyltransferase activity"/>
    <property type="evidence" value="ECO:0007669"/>
    <property type="project" value="UniProtKB-KW"/>
</dbReference>
<accession>A0A9P6NU12</accession>
<sequence length="283" mass="31234">MNAILDITGGTEPEPVPFQPSPEDVLGDLEELSKKYTPRLIYEKDDGLTSKTQVNYGCTCTSSSACDADCECVDSHGFFYDDVGYLHIDALPPLHAILAFNLEVRASKAGHGYGLFTRQDIRKGQFVCIYAGEVIDSNEARRRWREQSEQSKGNYILVIREVTAQFTWTTIVDPTHRGNIGRFINHACPPLTSLIILPVRPAGQKIPQPALFAGRDIARGEELSFDYADASGALWFRSSSDVVRTGSLGRLGDSFQEHTSKILTNCLCGSSGCRGYMPFEPDL</sequence>
<keyword evidence="6" id="KW-0479">Metal-binding</keyword>
<evidence type="ECO:0000256" key="2">
    <source>
        <dbReference type="ARBA" id="ARBA00022454"/>
    </source>
</evidence>
<proteinExistence type="predicted"/>
<gene>
    <name evidence="11" type="ORF">CROQUDRAFT_211969</name>
</gene>
<evidence type="ECO:0000256" key="5">
    <source>
        <dbReference type="ARBA" id="ARBA00022691"/>
    </source>
</evidence>
<evidence type="ECO:0000256" key="1">
    <source>
        <dbReference type="ARBA" id="ARBA00004286"/>
    </source>
</evidence>
<dbReference type="PANTHER" id="PTHR46223">
    <property type="entry name" value="HISTONE-LYSINE N-METHYLTRANSFERASE SUV39H"/>
    <property type="match status" value="1"/>
</dbReference>
<dbReference type="PANTHER" id="PTHR46223:SF3">
    <property type="entry name" value="HISTONE-LYSINE N-METHYLTRANSFERASE SET-23"/>
    <property type="match status" value="1"/>
</dbReference>
<reference evidence="11" key="1">
    <citation type="submission" date="2013-11" db="EMBL/GenBank/DDBJ databases">
        <title>Genome sequence of the fusiform rust pathogen reveals effectors for host alternation and coevolution with pine.</title>
        <authorList>
            <consortium name="DOE Joint Genome Institute"/>
            <person name="Smith K."/>
            <person name="Pendleton A."/>
            <person name="Kubisiak T."/>
            <person name="Anderson C."/>
            <person name="Salamov A."/>
            <person name="Aerts A."/>
            <person name="Riley R."/>
            <person name="Clum A."/>
            <person name="Lindquist E."/>
            <person name="Ence D."/>
            <person name="Campbell M."/>
            <person name="Kronenberg Z."/>
            <person name="Feau N."/>
            <person name="Dhillon B."/>
            <person name="Hamelin R."/>
            <person name="Burleigh J."/>
            <person name="Smith J."/>
            <person name="Yandell M."/>
            <person name="Nelson C."/>
            <person name="Grigoriev I."/>
            <person name="Davis J."/>
        </authorList>
    </citation>
    <scope>NUCLEOTIDE SEQUENCE</scope>
    <source>
        <strain evidence="11">G11</strain>
    </source>
</reference>
<dbReference type="PROSITE" id="PS50868">
    <property type="entry name" value="POST_SET"/>
    <property type="match status" value="1"/>
</dbReference>
<dbReference type="Pfam" id="PF00856">
    <property type="entry name" value="SET"/>
    <property type="match status" value="1"/>
</dbReference>
<evidence type="ECO:0008006" key="13">
    <source>
        <dbReference type="Google" id="ProtNLM"/>
    </source>
</evidence>
<keyword evidence="2" id="KW-0158">Chromosome</keyword>
<dbReference type="InterPro" id="IPR003616">
    <property type="entry name" value="Post-SET_dom"/>
</dbReference>
<evidence type="ECO:0000259" key="10">
    <source>
        <dbReference type="PROSITE" id="PS50868"/>
    </source>
</evidence>
<organism evidence="11 12">
    <name type="scientific">Cronartium quercuum f. sp. fusiforme G11</name>
    <dbReference type="NCBI Taxonomy" id="708437"/>
    <lineage>
        <taxon>Eukaryota</taxon>
        <taxon>Fungi</taxon>
        <taxon>Dikarya</taxon>
        <taxon>Basidiomycota</taxon>
        <taxon>Pucciniomycotina</taxon>
        <taxon>Pucciniomycetes</taxon>
        <taxon>Pucciniales</taxon>
        <taxon>Coleosporiaceae</taxon>
        <taxon>Cronartium</taxon>
    </lineage>
</organism>
<feature type="domain" description="Post-SET" evidence="10">
    <location>
        <begin position="262"/>
        <end position="278"/>
    </location>
</feature>
<comment type="subcellular location">
    <subcellularLocation>
        <location evidence="1">Chromosome</location>
    </subcellularLocation>
</comment>
<evidence type="ECO:0000259" key="9">
    <source>
        <dbReference type="PROSITE" id="PS50280"/>
    </source>
</evidence>
<evidence type="ECO:0000256" key="3">
    <source>
        <dbReference type="ARBA" id="ARBA00022603"/>
    </source>
</evidence>
<keyword evidence="7" id="KW-0862">Zinc</keyword>
<keyword evidence="12" id="KW-1185">Reference proteome</keyword>
<dbReference type="Gene3D" id="2.170.270.10">
    <property type="entry name" value="SET domain"/>
    <property type="match status" value="1"/>
</dbReference>
<dbReference type="InterPro" id="IPR050973">
    <property type="entry name" value="H3K9_Histone-Lys_N-MTase"/>
</dbReference>
<protein>
    <recommendedName>
        <fullName evidence="13">SET domain-containing protein</fullName>
    </recommendedName>
</protein>
<keyword evidence="5" id="KW-0949">S-adenosyl-L-methionine</keyword>
<dbReference type="EMBL" id="MU167220">
    <property type="protein sequence ID" value="KAG0150288.1"/>
    <property type="molecule type" value="Genomic_DNA"/>
</dbReference>
<evidence type="ECO:0000313" key="12">
    <source>
        <dbReference type="Proteomes" id="UP000886653"/>
    </source>
</evidence>
<dbReference type="SMART" id="SM00317">
    <property type="entry name" value="SET"/>
    <property type="match status" value="1"/>
</dbReference>
<dbReference type="PROSITE" id="PS50280">
    <property type="entry name" value="SET"/>
    <property type="match status" value="1"/>
</dbReference>
<evidence type="ECO:0000313" key="11">
    <source>
        <dbReference type="EMBL" id="KAG0150288.1"/>
    </source>
</evidence>
<dbReference type="OrthoDB" id="2506442at2759"/>
<dbReference type="Proteomes" id="UP000886653">
    <property type="component" value="Unassembled WGS sequence"/>
</dbReference>
<keyword evidence="3" id="KW-0489">Methyltransferase</keyword>
<dbReference type="GO" id="GO:0005694">
    <property type="term" value="C:chromosome"/>
    <property type="evidence" value="ECO:0007669"/>
    <property type="project" value="UniProtKB-SubCell"/>
</dbReference>
<name>A0A9P6NU12_9BASI</name>
<keyword evidence="4" id="KW-0808">Transferase</keyword>
<dbReference type="GO" id="GO:0046872">
    <property type="term" value="F:metal ion binding"/>
    <property type="evidence" value="ECO:0007669"/>
    <property type="project" value="UniProtKB-KW"/>
</dbReference>
<comment type="caution">
    <text evidence="11">The sequence shown here is derived from an EMBL/GenBank/DDBJ whole genome shotgun (WGS) entry which is preliminary data.</text>
</comment>
<evidence type="ECO:0000256" key="8">
    <source>
        <dbReference type="SAM" id="MobiDB-lite"/>
    </source>
</evidence>